<protein>
    <submittedName>
        <fullName evidence="2">Uncharacterized protein</fullName>
    </submittedName>
</protein>
<name>A0ABY8U8E1_TETOB</name>
<accession>A0ABY8U8E1</accession>
<gene>
    <name evidence="2" type="ORF">OEZ85_014296</name>
</gene>
<feature type="region of interest" description="Disordered" evidence="1">
    <location>
        <begin position="1"/>
        <end position="71"/>
    </location>
</feature>
<sequence length="71" mass="7608">MQTGWYGYGQHRNAAFDTSPPASPLYDSGDDEPTEPSSIVNALAVTVPPPGSREHQSVTSSSSSMRRTRLA</sequence>
<evidence type="ECO:0000256" key="1">
    <source>
        <dbReference type="SAM" id="MobiDB-lite"/>
    </source>
</evidence>
<reference evidence="2 3" key="1">
    <citation type="submission" date="2023-05" db="EMBL/GenBank/DDBJ databases">
        <title>A 100% complete, gapless, phased diploid assembly of the Scenedesmus obliquus UTEX 3031 genome.</title>
        <authorList>
            <person name="Biondi T.C."/>
            <person name="Hanschen E.R."/>
            <person name="Kwon T."/>
            <person name="Eng W."/>
            <person name="Kruse C.P.S."/>
            <person name="Koehler S.I."/>
            <person name="Kunde Y."/>
            <person name="Gleasner C.D."/>
            <person name="You Mak K.T."/>
            <person name="Polle J."/>
            <person name="Hovde B.T."/>
            <person name="Starkenburg S.R."/>
        </authorList>
    </citation>
    <scope>NUCLEOTIDE SEQUENCE [LARGE SCALE GENOMIC DNA]</scope>
    <source>
        <strain evidence="2 3">DOE0152z</strain>
    </source>
</reference>
<dbReference type="Proteomes" id="UP001244341">
    <property type="component" value="Chromosome 8b"/>
</dbReference>
<proteinExistence type="predicted"/>
<evidence type="ECO:0000313" key="2">
    <source>
        <dbReference type="EMBL" id="WIA17450.1"/>
    </source>
</evidence>
<organism evidence="2 3">
    <name type="scientific">Tetradesmus obliquus</name>
    <name type="common">Green alga</name>
    <name type="synonym">Acutodesmus obliquus</name>
    <dbReference type="NCBI Taxonomy" id="3088"/>
    <lineage>
        <taxon>Eukaryota</taxon>
        <taxon>Viridiplantae</taxon>
        <taxon>Chlorophyta</taxon>
        <taxon>core chlorophytes</taxon>
        <taxon>Chlorophyceae</taxon>
        <taxon>CS clade</taxon>
        <taxon>Sphaeropleales</taxon>
        <taxon>Scenedesmaceae</taxon>
        <taxon>Tetradesmus</taxon>
    </lineage>
</organism>
<evidence type="ECO:0000313" key="3">
    <source>
        <dbReference type="Proteomes" id="UP001244341"/>
    </source>
</evidence>
<dbReference type="EMBL" id="CP126215">
    <property type="protein sequence ID" value="WIA17450.1"/>
    <property type="molecule type" value="Genomic_DNA"/>
</dbReference>
<keyword evidence="3" id="KW-1185">Reference proteome</keyword>